<dbReference type="OrthoDB" id="2407108at2759"/>
<protein>
    <submittedName>
        <fullName evidence="1">Uncharacterized protein</fullName>
    </submittedName>
</protein>
<accession>A0A397IMP4</accession>
<proteinExistence type="predicted"/>
<gene>
    <name evidence="1" type="ORF">Glove_213g190</name>
</gene>
<comment type="caution">
    <text evidence="1">The sequence shown here is derived from an EMBL/GenBank/DDBJ whole genome shotgun (WGS) entry which is preliminary data.</text>
</comment>
<dbReference type="AlphaFoldDB" id="A0A397IMP4"/>
<dbReference type="EMBL" id="PQFF01000198">
    <property type="protein sequence ID" value="RHZ75478.1"/>
    <property type="molecule type" value="Genomic_DNA"/>
</dbReference>
<keyword evidence="2" id="KW-1185">Reference proteome</keyword>
<name>A0A397IMP4_9GLOM</name>
<reference evidence="1 2" key="1">
    <citation type="submission" date="2018-08" db="EMBL/GenBank/DDBJ databases">
        <title>Genome and evolution of the arbuscular mycorrhizal fungus Diversispora epigaea (formerly Glomus versiforme) and its bacterial endosymbionts.</title>
        <authorList>
            <person name="Sun X."/>
            <person name="Fei Z."/>
            <person name="Harrison M."/>
        </authorList>
    </citation>
    <scope>NUCLEOTIDE SEQUENCE [LARGE SCALE GENOMIC DNA]</scope>
    <source>
        <strain evidence="1 2">IT104</strain>
    </source>
</reference>
<evidence type="ECO:0000313" key="1">
    <source>
        <dbReference type="EMBL" id="RHZ75478.1"/>
    </source>
</evidence>
<sequence>MPKRYCFTSKLLKIRYIFPELHYGVFARNCCNNSCYQKVFDTKTEYSGISILGFDNKDIIKQLFDKVEFIPIFRRIEKFSIVILGIGYSSLDGFYGAGTGFISSFITRYKGSQHLFLLKIEDSQCIVEVYDDNKIQQYIGLTSDDVWRNVEIHKNFLGSYIFGITHRSIQQLLNSGDNQKATCLPNEWYNHEKFSKIFNRHIKT</sequence>
<organism evidence="1 2">
    <name type="scientific">Diversispora epigaea</name>
    <dbReference type="NCBI Taxonomy" id="1348612"/>
    <lineage>
        <taxon>Eukaryota</taxon>
        <taxon>Fungi</taxon>
        <taxon>Fungi incertae sedis</taxon>
        <taxon>Mucoromycota</taxon>
        <taxon>Glomeromycotina</taxon>
        <taxon>Glomeromycetes</taxon>
        <taxon>Diversisporales</taxon>
        <taxon>Diversisporaceae</taxon>
        <taxon>Diversispora</taxon>
    </lineage>
</organism>
<evidence type="ECO:0000313" key="2">
    <source>
        <dbReference type="Proteomes" id="UP000266861"/>
    </source>
</evidence>
<dbReference type="Proteomes" id="UP000266861">
    <property type="component" value="Unassembled WGS sequence"/>
</dbReference>